<dbReference type="AlphaFoldDB" id="A0A9N9DFG9"/>
<keyword evidence="3" id="KW-1185">Reference proteome</keyword>
<evidence type="ECO:0000313" key="2">
    <source>
        <dbReference type="EMBL" id="CAG8633593.1"/>
    </source>
</evidence>
<feature type="compositionally biased region" description="Acidic residues" evidence="1">
    <location>
        <begin position="242"/>
        <end position="259"/>
    </location>
</feature>
<organism evidence="2 3">
    <name type="scientific">Cetraspora pellucida</name>
    <dbReference type="NCBI Taxonomy" id="1433469"/>
    <lineage>
        <taxon>Eukaryota</taxon>
        <taxon>Fungi</taxon>
        <taxon>Fungi incertae sedis</taxon>
        <taxon>Mucoromycota</taxon>
        <taxon>Glomeromycotina</taxon>
        <taxon>Glomeromycetes</taxon>
        <taxon>Diversisporales</taxon>
        <taxon>Gigasporaceae</taxon>
        <taxon>Cetraspora</taxon>
    </lineage>
</organism>
<accession>A0A9N9DFG9</accession>
<dbReference type="OrthoDB" id="2437792at2759"/>
<gene>
    <name evidence="2" type="ORF">CPELLU_LOCUS8511</name>
</gene>
<dbReference type="EMBL" id="CAJVQA010006075">
    <property type="protein sequence ID" value="CAG8633593.1"/>
    <property type="molecule type" value="Genomic_DNA"/>
</dbReference>
<reference evidence="2" key="1">
    <citation type="submission" date="2021-06" db="EMBL/GenBank/DDBJ databases">
        <authorList>
            <person name="Kallberg Y."/>
            <person name="Tangrot J."/>
            <person name="Rosling A."/>
        </authorList>
    </citation>
    <scope>NUCLEOTIDE SEQUENCE</scope>
    <source>
        <strain evidence="2">FL966</strain>
    </source>
</reference>
<proteinExistence type="predicted"/>
<evidence type="ECO:0000256" key="1">
    <source>
        <dbReference type="SAM" id="MobiDB-lite"/>
    </source>
</evidence>
<comment type="caution">
    <text evidence="2">The sequence shown here is derived from an EMBL/GenBank/DDBJ whole genome shotgun (WGS) entry which is preliminary data.</text>
</comment>
<evidence type="ECO:0000313" key="3">
    <source>
        <dbReference type="Proteomes" id="UP000789759"/>
    </source>
</evidence>
<dbReference type="Proteomes" id="UP000789759">
    <property type="component" value="Unassembled WGS sequence"/>
</dbReference>
<sequence>MPSHVSLIVLIVAKDDKTSHTQGLAKYQSDKDVFQFVRWKYFHPFNKPRLDFSPGNILFFSGKFVIEEENEYIMVAYASIIDVGASDNGFKADEIPLCIPHFMSPMKVNNNPKIHNDNVYFGAQCRVYNAFTAHNVHMDLIVFYPAQATRFEKPDIIALEATDIDYLSSSDINFGNFETSSSNAASSLSDLSSIAGEFRSVTSQTPKKCQRSVFVSSSALNSLDLTTENVEEGWFENISEERQDDIDEQNDNDNEESEKEQEIKKKKPRRTKWEV</sequence>
<protein>
    <submittedName>
        <fullName evidence="2">19992_t:CDS:1</fullName>
    </submittedName>
</protein>
<feature type="compositionally biased region" description="Basic residues" evidence="1">
    <location>
        <begin position="264"/>
        <end position="275"/>
    </location>
</feature>
<feature type="region of interest" description="Disordered" evidence="1">
    <location>
        <begin position="238"/>
        <end position="275"/>
    </location>
</feature>
<name>A0A9N9DFG9_9GLOM</name>